<feature type="compositionally biased region" description="Low complexity" evidence="1">
    <location>
        <begin position="245"/>
        <end position="255"/>
    </location>
</feature>
<dbReference type="AlphaFoldDB" id="A0A2K0SUT7"/>
<dbReference type="EMBL" id="MTYH01000219">
    <property type="protein sequence ID" value="PNP37033.1"/>
    <property type="molecule type" value="Genomic_DNA"/>
</dbReference>
<gene>
    <name evidence="2" type="ORF">TGAMA5MH_11073</name>
</gene>
<organism evidence="2 3">
    <name type="scientific">Trichoderma gamsii</name>
    <dbReference type="NCBI Taxonomy" id="398673"/>
    <lineage>
        <taxon>Eukaryota</taxon>
        <taxon>Fungi</taxon>
        <taxon>Dikarya</taxon>
        <taxon>Ascomycota</taxon>
        <taxon>Pezizomycotina</taxon>
        <taxon>Sordariomycetes</taxon>
        <taxon>Hypocreomycetidae</taxon>
        <taxon>Hypocreales</taxon>
        <taxon>Hypocreaceae</taxon>
        <taxon>Trichoderma</taxon>
    </lineage>
</organism>
<protein>
    <submittedName>
        <fullName evidence="2">Uncharacterized protein</fullName>
    </submittedName>
</protein>
<comment type="caution">
    <text evidence="2">The sequence shown here is derived from an EMBL/GenBank/DDBJ whole genome shotgun (WGS) entry which is preliminary data.</text>
</comment>
<evidence type="ECO:0000313" key="3">
    <source>
        <dbReference type="Proteomes" id="UP000236546"/>
    </source>
</evidence>
<name>A0A2K0SUT7_9HYPO</name>
<dbReference type="Proteomes" id="UP000236546">
    <property type="component" value="Unassembled WGS sequence"/>
</dbReference>
<reference evidence="2 3" key="1">
    <citation type="submission" date="2017-02" db="EMBL/GenBank/DDBJ databases">
        <title>Genomes of Trichoderma spp. with biocontrol activity.</title>
        <authorList>
            <person name="Gardiner D."/>
            <person name="Kazan K."/>
            <person name="Vos C."/>
            <person name="Harvey P."/>
        </authorList>
    </citation>
    <scope>NUCLEOTIDE SEQUENCE [LARGE SCALE GENOMIC DNA]</scope>
    <source>
        <strain evidence="2 3">A5MH</strain>
    </source>
</reference>
<feature type="compositionally biased region" description="Polar residues" evidence="1">
    <location>
        <begin position="214"/>
        <end position="224"/>
    </location>
</feature>
<sequence length="261" mass="30193">MSSPTREGLRQASFVVTEACTLEKHVNNFIVDRNRRIKRLGSRRKRGSLVRPTSDFHIAVSLDQIRQQDRKSRKANETRMMKAQLREGRRVVRLEIERLKKLWRDDRLERQASKRKVLTFKAWLQHTGKGNEFLFLEVQNKEFANILGYNDDAFFIDTTGQRSQHVEEVIQRTLTKPHILEQMSECSWGAGNNSSIDITMGPFNDENDDHNKATQEQMQETTQDYTQETIFDLTGGISSEDDFHSLPSSPPLLKTPSKKAS</sequence>
<evidence type="ECO:0000256" key="1">
    <source>
        <dbReference type="SAM" id="MobiDB-lite"/>
    </source>
</evidence>
<dbReference type="OrthoDB" id="4733042at2759"/>
<accession>A0A2K0SUT7</accession>
<proteinExistence type="predicted"/>
<feature type="region of interest" description="Disordered" evidence="1">
    <location>
        <begin position="233"/>
        <end position="261"/>
    </location>
</feature>
<evidence type="ECO:0000313" key="2">
    <source>
        <dbReference type="EMBL" id="PNP37033.1"/>
    </source>
</evidence>
<feature type="region of interest" description="Disordered" evidence="1">
    <location>
        <begin position="205"/>
        <end position="224"/>
    </location>
</feature>